<evidence type="ECO:0000313" key="2">
    <source>
        <dbReference type="Proteomes" id="UP001459277"/>
    </source>
</evidence>
<protein>
    <recommendedName>
        <fullName evidence="3">Endonuclease/exonuclease/phosphatase domain-containing protein</fullName>
    </recommendedName>
</protein>
<dbReference type="PANTHER" id="PTHR35218:SF7">
    <property type="entry name" value="ENDONUCLEASE_EXONUCLEASE_PHOSPHATASE"/>
    <property type="match status" value="1"/>
</dbReference>
<proteinExistence type="predicted"/>
<dbReference type="EMBL" id="JAZDWU010000010">
    <property type="protein sequence ID" value="KAK9988379.1"/>
    <property type="molecule type" value="Genomic_DNA"/>
</dbReference>
<name>A0AAW2BTY1_9ROSI</name>
<organism evidence="1 2">
    <name type="scientific">Lithocarpus litseifolius</name>
    <dbReference type="NCBI Taxonomy" id="425828"/>
    <lineage>
        <taxon>Eukaryota</taxon>
        <taxon>Viridiplantae</taxon>
        <taxon>Streptophyta</taxon>
        <taxon>Embryophyta</taxon>
        <taxon>Tracheophyta</taxon>
        <taxon>Spermatophyta</taxon>
        <taxon>Magnoliopsida</taxon>
        <taxon>eudicotyledons</taxon>
        <taxon>Gunneridae</taxon>
        <taxon>Pentapetalae</taxon>
        <taxon>rosids</taxon>
        <taxon>fabids</taxon>
        <taxon>Fagales</taxon>
        <taxon>Fagaceae</taxon>
        <taxon>Lithocarpus</taxon>
    </lineage>
</organism>
<evidence type="ECO:0008006" key="3">
    <source>
        <dbReference type="Google" id="ProtNLM"/>
    </source>
</evidence>
<dbReference type="Proteomes" id="UP001459277">
    <property type="component" value="Unassembled WGS sequence"/>
</dbReference>
<comment type="caution">
    <text evidence="1">The sequence shown here is derived from an EMBL/GenBank/DDBJ whole genome shotgun (WGS) entry which is preliminary data.</text>
</comment>
<gene>
    <name evidence="1" type="ORF">SO802_028618</name>
</gene>
<accession>A0AAW2BTY1</accession>
<evidence type="ECO:0000313" key="1">
    <source>
        <dbReference type="EMBL" id="KAK9988379.1"/>
    </source>
</evidence>
<sequence length="124" mass="13844">MDMLIWNCRGALKSTFCYNVFELVHTHSPAIMILIETKACGDRAKRIIDRLPFDVAIIANKIGLSGGLWVLWDSSQVAVVELSSIEQEIHAVVTTTKTVHGYSLQYTLLRGLPRGASFGKICHW</sequence>
<reference evidence="1 2" key="1">
    <citation type="submission" date="2024-01" db="EMBL/GenBank/DDBJ databases">
        <title>A telomere-to-telomere, gap-free genome of sweet tea (Lithocarpus litseifolius).</title>
        <authorList>
            <person name="Zhou J."/>
        </authorList>
    </citation>
    <scope>NUCLEOTIDE SEQUENCE [LARGE SCALE GENOMIC DNA]</scope>
    <source>
        <strain evidence="1">Zhou-2022a</strain>
        <tissue evidence="1">Leaf</tissue>
    </source>
</reference>
<dbReference type="AlphaFoldDB" id="A0AAW2BTY1"/>
<keyword evidence="2" id="KW-1185">Reference proteome</keyword>
<dbReference type="PANTHER" id="PTHR35218">
    <property type="entry name" value="RNASE H DOMAIN-CONTAINING PROTEIN"/>
    <property type="match status" value="1"/>
</dbReference>